<evidence type="ECO:0008006" key="4">
    <source>
        <dbReference type="Google" id="ProtNLM"/>
    </source>
</evidence>
<feature type="transmembrane region" description="Helical" evidence="1">
    <location>
        <begin position="307"/>
        <end position="326"/>
    </location>
</feature>
<proteinExistence type="predicted"/>
<evidence type="ECO:0000313" key="3">
    <source>
        <dbReference type="Proteomes" id="UP001501710"/>
    </source>
</evidence>
<dbReference type="Proteomes" id="UP001501710">
    <property type="component" value="Unassembled WGS sequence"/>
</dbReference>
<feature type="transmembrane region" description="Helical" evidence="1">
    <location>
        <begin position="152"/>
        <end position="175"/>
    </location>
</feature>
<keyword evidence="1" id="KW-0472">Membrane</keyword>
<gene>
    <name evidence="2" type="ORF">GCM10022254_35750</name>
</gene>
<feature type="transmembrane region" description="Helical" evidence="1">
    <location>
        <begin position="383"/>
        <end position="409"/>
    </location>
</feature>
<name>A0ABP8C4S9_9ACTN</name>
<feature type="transmembrane region" description="Helical" evidence="1">
    <location>
        <begin position="250"/>
        <end position="270"/>
    </location>
</feature>
<reference evidence="3" key="1">
    <citation type="journal article" date="2019" name="Int. J. Syst. Evol. Microbiol.">
        <title>The Global Catalogue of Microorganisms (GCM) 10K type strain sequencing project: providing services to taxonomists for standard genome sequencing and annotation.</title>
        <authorList>
            <consortium name="The Broad Institute Genomics Platform"/>
            <consortium name="The Broad Institute Genome Sequencing Center for Infectious Disease"/>
            <person name="Wu L."/>
            <person name="Ma J."/>
        </authorList>
    </citation>
    <scope>NUCLEOTIDE SEQUENCE [LARGE SCALE GENOMIC DNA]</scope>
    <source>
        <strain evidence="3">JCM 17440</strain>
    </source>
</reference>
<feature type="transmembrane region" description="Helical" evidence="1">
    <location>
        <begin position="68"/>
        <end position="89"/>
    </location>
</feature>
<protein>
    <recommendedName>
        <fullName evidence="4">MFS transporter</fullName>
    </recommendedName>
</protein>
<accession>A0ABP8C4S9</accession>
<sequence>MSLHAPTTAPATTLPPGRAHRRRAALGTLLLTLTALPAAVLVVPDATVNVVPAAADALDLRDPEVPGLLRATGLSLPALLVAVPLAAVAARRYGPWPVLALGLAALLTGLGAVPLVDSVPLTGTVRTIQGAGAGTILPACLVLVWERRSPILTAAFAGALTSTLLLAAPLTLAAVPPPAPDWHRALAPYQWPAVAAAVATLAHLLLRGRGQWTLPPSRHTERGQLLLPLVPSAGFAFLAVVAAPDWSPGAQLTVAALAIIALLGLALTAARDTTAGSPSGCALVMIATGLLTHPTTGPLAATEATTLPFVLAAATALLGALTSPFISARQAIPTGYALAITAITAILLATPDTPWTLAAPLAFLGTGTGLTLAASLRDTNVSAALFSLSLCFPAVLAGQLAVLSLQAAQLEAQHPQTDAQRLDALQDGFHVWLAAAGAIAVVLAAATLRHARKAAANPQPR</sequence>
<feature type="transmembrane region" description="Helical" evidence="1">
    <location>
        <begin position="187"/>
        <end position="206"/>
    </location>
</feature>
<feature type="transmembrane region" description="Helical" evidence="1">
    <location>
        <begin position="333"/>
        <end position="351"/>
    </location>
</feature>
<dbReference type="EMBL" id="BAABAS010000006">
    <property type="protein sequence ID" value="GAA4233390.1"/>
    <property type="molecule type" value="Genomic_DNA"/>
</dbReference>
<organism evidence="2 3">
    <name type="scientific">Actinomadura meridiana</name>
    <dbReference type="NCBI Taxonomy" id="559626"/>
    <lineage>
        <taxon>Bacteria</taxon>
        <taxon>Bacillati</taxon>
        <taxon>Actinomycetota</taxon>
        <taxon>Actinomycetes</taxon>
        <taxon>Streptosporangiales</taxon>
        <taxon>Thermomonosporaceae</taxon>
        <taxon>Actinomadura</taxon>
    </lineage>
</organism>
<keyword evidence="1" id="KW-1133">Transmembrane helix</keyword>
<evidence type="ECO:0000256" key="1">
    <source>
        <dbReference type="SAM" id="Phobius"/>
    </source>
</evidence>
<feature type="transmembrane region" description="Helical" evidence="1">
    <location>
        <begin position="24"/>
        <end position="43"/>
    </location>
</feature>
<feature type="transmembrane region" description="Helical" evidence="1">
    <location>
        <begin position="226"/>
        <end position="244"/>
    </location>
</feature>
<dbReference type="RefSeq" id="WP_344897822.1">
    <property type="nucleotide sequence ID" value="NZ_BAABAS010000006.1"/>
</dbReference>
<feature type="transmembrane region" description="Helical" evidence="1">
    <location>
        <begin position="96"/>
        <end position="116"/>
    </location>
</feature>
<keyword evidence="3" id="KW-1185">Reference proteome</keyword>
<feature type="transmembrane region" description="Helical" evidence="1">
    <location>
        <begin position="282"/>
        <end position="301"/>
    </location>
</feature>
<comment type="caution">
    <text evidence="2">The sequence shown here is derived from an EMBL/GenBank/DDBJ whole genome shotgun (WGS) entry which is preliminary data.</text>
</comment>
<feature type="transmembrane region" description="Helical" evidence="1">
    <location>
        <begin position="357"/>
        <end position="376"/>
    </location>
</feature>
<keyword evidence="1" id="KW-0812">Transmembrane</keyword>
<dbReference type="SUPFAM" id="SSF103473">
    <property type="entry name" value="MFS general substrate transporter"/>
    <property type="match status" value="1"/>
</dbReference>
<dbReference type="InterPro" id="IPR036259">
    <property type="entry name" value="MFS_trans_sf"/>
</dbReference>
<evidence type="ECO:0000313" key="2">
    <source>
        <dbReference type="EMBL" id="GAA4233390.1"/>
    </source>
</evidence>
<feature type="transmembrane region" description="Helical" evidence="1">
    <location>
        <begin position="429"/>
        <end position="448"/>
    </location>
</feature>
<feature type="transmembrane region" description="Helical" evidence="1">
    <location>
        <begin position="128"/>
        <end position="145"/>
    </location>
</feature>